<dbReference type="PANTHER" id="PTHR48048">
    <property type="entry name" value="GLYCOSYLTRANSFERASE"/>
    <property type="match status" value="1"/>
</dbReference>
<evidence type="ECO:0000256" key="1">
    <source>
        <dbReference type="ARBA" id="ARBA00004123"/>
    </source>
</evidence>
<dbReference type="InterPro" id="IPR050481">
    <property type="entry name" value="UDP-glycosyltransf_plant"/>
</dbReference>
<accession>A0ABC9FDG8</accession>
<evidence type="ECO:0000256" key="5">
    <source>
        <dbReference type="ARBA" id="ARBA00023242"/>
    </source>
</evidence>
<proteinExistence type="inferred from homology"/>
<dbReference type="Proteomes" id="UP001497457">
    <property type="component" value="Chromosome 6rd"/>
</dbReference>
<evidence type="ECO:0000313" key="11">
    <source>
        <dbReference type="Proteomes" id="UP001497457"/>
    </source>
</evidence>
<keyword evidence="5" id="KW-0539">Nucleus</keyword>
<dbReference type="GO" id="GO:0005634">
    <property type="term" value="C:nucleus"/>
    <property type="evidence" value="ECO:0007669"/>
    <property type="project" value="UniProtKB-SubCell"/>
</dbReference>
<dbReference type="SUPFAM" id="SSF53756">
    <property type="entry name" value="UDP-Glycosyltransferase/glycogen phosphorylase"/>
    <property type="match status" value="1"/>
</dbReference>
<dbReference type="Pfam" id="PF00201">
    <property type="entry name" value="UDPGT"/>
    <property type="match status" value="1"/>
</dbReference>
<comment type="catalytic activity">
    <reaction evidence="6">
        <text>malvidin + UDP-alpha-D-galactose = malvidin 3-O-beta-D-galactoside + UDP + H(+)</text>
        <dbReference type="Rhea" id="RHEA:74131"/>
        <dbReference type="ChEBI" id="CHEBI:15378"/>
        <dbReference type="ChEBI" id="CHEBI:58223"/>
        <dbReference type="ChEBI" id="CHEBI:66914"/>
        <dbReference type="ChEBI" id="CHEBI:144781"/>
        <dbReference type="ChEBI" id="CHEBI:193100"/>
    </reaction>
    <physiologicalReaction direction="left-to-right" evidence="6">
        <dbReference type="Rhea" id="RHEA:74132"/>
    </physiologicalReaction>
</comment>
<evidence type="ECO:0000256" key="8">
    <source>
        <dbReference type="RuleBase" id="RU003718"/>
    </source>
</evidence>
<evidence type="ECO:0000256" key="7">
    <source>
        <dbReference type="ARBA" id="ARBA00058579"/>
    </source>
</evidence>
<keyword evidence="4 8" id="KW-0808">Transferase</keyword>
<comment type="pathway">
    <text evidence="2">Pigment biosynthesis; anthocyanin biosynthesis.</text>
</comment>
<keyword evidence="8" id="KW-0328">Glycosyltransferase</keyword>
<evidence type="ECO:0000256" key="9">
    <source>
        <dbReference type="RuleBase" id="RU362057"/>
    </source>
</evidence>
<reference evidence="10" key="1">
    <citation type="submission" date="2024-10" db="EMBL/GenBank/DDBJ databases">
        <authorList>
            <person name="Ryan C."/>
        </authorList>
    </citation>
    <scope>NUCLEOTIDE SEQUENCE [LARGE SCALE GENOMIC DNA]</scope>
</reference>
<dbReference type="InterPro" id="IPR002213">
    <property type="entry name" value="UDP_glucos_trans"/>
</dbReference>
<evidence type="ECO:0000256" key="2">
    <source>
        <dbReference type="ARBA" id="ARBA00004935"/>
    </source>
</evidence>
<sequence length="491" mass="52523">MIDPSMAAGTIVFIPCWESGHFMSMIAAGKRMLDAAAGALSLTVLVMRAPTAAKASEVEAHVRREAASGLDIRFLNLPAVEPSTGGFVASEEFNFRYTQRHAPHVEEAIAGLAPTPVAALVVDLFCTPLLDVAADLAAVPRYVYFASTAAFLALMLRLPAFRDDLAARLKGKEGTAHVPGLPAVPLRYMPACLSRDKIGNYDWFADYGRRFMDARGIVINSSVELEGGVLDAIADGRCVPGRPAPAVHAIGPVIWFAAREQQQQQTHVCVQWLDAQPAGSVVFLCFGSKGFVDTAQVAEVAAGLERSGHRFLWVLRGPPSAGSSHPTDADLDAMLPGGFLERTQGRGLVWPAWAPQKEVLAHPAVGGFVSHCGWNSALESLWFGVPMAPWPLYGEQHLNAFELVREMGVAVQLKDMEASEVGYFVEAAELERAVRGLMGGTEEGRKAREKAAEMKAACRKTVEEGGSSHAALRKLMSEITAGGGAPSRLAV</sequence>
<dbReference type="PROSITE" id="PS00375">
    <property type="entry name" value="UDPGT"/>
    <property type="match status" value="1"/>
</dbReference>
<keyword evidence="11" id="KW-1185">Reference proteome</keyword>
<comment type="subcellular location">
    <subcellularLocation>
        <location evidence="1">Nucleus</location>
    </subcellularLocation>
</comment>
<evidence type="ECO:0000256" key="4">
    <source>
        <dbReference type="ARBA" id="ARBA00022679"/>
    </source>
</evidence>
<dbReference type="FunFam" id="3.40.50.2000:FF:000089">
    <property type="entry name" value="Glycosyltransferase"/>
    <property type="match status" value="1"/>
</dbReference>
<dbReference type="EC" id="2.4.1.-" evidence="9"/>
<dbReference type="EMBL" id="OZ075116">
    <property type="protein sequence ID" value="CAL5072568.1"/>
    <property type="molecule type" value="Genomic_DNA"/>
</dbReference>
<dbReference type="AlphaFoldDB" id="A0ABC9FDG8"/>
<evidence type="ECO:0000313" key="10">
    <source>
        <dbReference type="EMBL" id="CAL5072568.1"/>
    </source>
</evidence>
<evidence type="ECO:0000256" key="6">
    <source>
        <dbReference type="ARBA" id="ARBA00052232"/>
    </source>
</evidence>
<gene>
    <name evidence="10" type="ORF">URODEC1_LOCUS104069</name>
</gene>
<dbReference type="CDD" id="cd03784">
    <property type="entry name" value="GT1_Gtf-like"/>
    <property type="match status" value="1"/>
</dbReference>
<organism evidence="10 11">
    <name type="scientific">Urochloa decumbens</name>
    <dbReference type="NCBI Taxonomy" id="240449"/>
    <lineage>
        <taxon>Eukaryota</taxon>
        <taxon>Viridiplantae</taxon>
        <taxon>Streptophyta</taxon>
        <taxon>Embryophyta</taxon>
        <taxon>Tracheophyta</taxon>
        <taxon>Spermatophyta</taxon>
        <taxon>Magnoliopsida</taxon>
        <taxon>Liliopsida</taxon>
        <taxon>Poales</taxon>
        <taxon>Poaceae</taxon>
        <taxon>PACMAD clade</taxon>
        <taxon>Panicoideae</taxon>
        <taxon>Panicodae</taxon>
        <taxon>Paniceae</taxon>
        <taxon>Melinidinae</taxon>
        <taxon>Urochloa</taxon>
    </lineage>
</organism>
<name>A0ABC9FDG8_9POAL</name>
<dbReference type="GO" id="GO:0016757">
    <property type="term" value="F:glycosyltransferase activity"/>
    <property type="evidence" value="ECO:0007669"/>
    <property type="project" value="UniProtKB-KW"/>
</dbReference>
<dbReference type="FunFam" id="3.40.50.2000:FF:000086">
    <property type="entry name" value="Glycosyltransferase"/>
    <property type="match status" value="1"/>
</dbReference>
<comment type="function">
    <text evidence="7">UDP-glycosyltransferase which uses UDP-galactose and malvidin as substrates to catalyze the biosynthesis of malvidin 3-O-galactoside, an anthocyanin conferring purple pigmentation.</text>
</comment>
<comment type="similarity">
    <text evidence="3 8">Belongs to the UDP-glycosyltransferase family.</text>
</comment>
<dbReference type="PANTHER" id="PTHR48048:SF67">
    <property type="entry name" value="GLYCOSYLTRANSFERASE"/>
    <property type="match status" value="1"/>
</dbReference>
<protein>
    <recommendedName>
        <fullName evidence="9">Glycosyltransferase</fullName>
        <ecNumber evidence="9">2.4.1.-</ecNumber>
    </recommendedName>
</protein>
<evidence type="ECO:0000256" key="3">
    <source>
        <dbReference type="ARBA" id="ARBA00009995"/>
    </source>
</evidence>
<dbReference type="InterPro" id="IPR035595">
    <property type="entry name" value="UDP_glycos_trans_CS"/>
</dbReference>
<dbReference type="Gene3D" id="3.40.50.2000">
    <property type="entry name" value="Glycogen Phosphorylase B"/>
    <property type="match status" value="2"/>
</dbReference>